<comment type="similarity">
    <text evidence="2">Belongs to the Ap4A hydrolase family.</text>
</comment>
<evidence type="ECO:0000313" key="11">
    <source>
        <dbReference type="Proteomes" id="UP000664904"/>
    </source>
</evidence>
<dbReference type="PANTHER" id="PTHR40942:SF4">
    <property type="entry name" value="CYTOCHROME C5"/>
    <property type="match status" value="1"/>
</dbReference>
<comment type="catalytic activity">
    <reaction evidence="8">
        <text>P(1),P(4)-bis(5'-adenosyl) tetraphosphate + H2O = 2 ADP + 2 H(+)</text>
        <dbReference type="Rhea" id="RHEA:24252"/>
        <dbReference type="ChEBI" id="CHEBI:15377"/>
        <dbReference type="ChEBI" id="CHEBI:15378"/>
        <dbReference type="ChEBI" id="CHEBI:58141"/>
        <dbReference type="ChEBI" id="CHEBI:456216"/>
        <dbReference type="EC" id="3.6.1.41"/>
    </reaction>
</comment>
<keyword evidence="11" id="KW-1185">Reference proteome</keyword>
<dbReference type="InterPro" id="IPR029052">
    <property type="entry name" value="Metallo-depent_PP-like"/>
</dbReference>
<dbReference type="Gene3D" id="3.60.21.10">
    <property type="match status" value="1"/>
</dbReference>
<dbReference type="InterPro" id="IPR004843">
    <property type="entry name" value="Calcineurin-like_PHP"/>
</dbReference>
<dbReference type="Pfam" id="PF00149">
    <property type="entry name" value="Metallophos"/>
    <property type="match status" value="1"/>
</dbReference>
<dbReference type="AlphaFoldDB" id="A0A975DFX1"/>
<proteinExistence type="inferred from homology"/>
<name>A0A975DFX1_9GAMM</name>
<evidence type="ECO:0000256" key="6">
    <source>
        <dbReference type="ARBA" id="ARBA00032248"/>
    </source>
</evidence>
<dbReference type="NCBIfam" id="TIGR00668">
    <property type="entry name" value="apaH"/>
    <property type="match status" value="1"/>
</dbReference>
<gene>
    <name evidence="10" type="ORF">J5O05_13115</name>
</gene>
<evidence type="ECO:0000256" key="1">
    <source>
        <dbReference type="ARBA" id="ARBA00003413"/>
    </source>
</evidence>
<dbReference type="KEGG" id="pxi:J5O05_13115"/>
<sequence length="269" mass="29694">MANYVVGDLQGCFEPLQTLLDIVDFNPSQDHLYCVGDIVARGPDSLACLTFLEKHAASVSITLGNHDLHLLACQALGKAPNPKDKLATLFAYPDKEKLLCFLSSQPLALFHHASNTLISHAGIYPTWTKAQALAFSQEAARCYQGNNAKNFFKTMYGEASVKDVVSSDEFIRFRAIVNIFTRMRFLEPNGELNLSNKEGIDSDGSLIPWFKHPALKTPPCNLVFGHWAALEGKTERSNIIALDTGYVWGGAMTLLNLDTQEFIKVDANI</sequence>
<reference evidence="10" key="1">
    <citation type="submission" date="2021-03" db="EMBL/GenBank/DDBJ databases">
        <title>Complete Genome of Pseudoalteromonas xiamenensis STKMTI.2, a new potential marine bacterium producing anti-Vibrio compounds.</title>
        <authorList>
            <person name="Handayani D.P."/>
            <person name="Isnansetyo A."/>
            <person name="Istiqomah I."/>
            <person name="Jumina J."/>
        </authorList>
    </citation>
    <scope>NUCLEOTIDE SEQUENCE</scope>
    <source>
        <strain evidence="10">STKMTI.2</strain>
    </source>
</reference>
<dbReference type="EC" id="3.6.1.41" evidence="3"/>
<accession>A0A975DFX1</accession>
<dbReference type="RefSeq" id="WP_208842412.1">
    <property type="nucleotide sequence ID" value="NZ_CP072133.1"/>
</dbReference>
<evidence type="ECO:0000256" key="4">
    <source>
        <dbReference type="ARBA" id="ARBA00022801"/>
    </source>
</evidence>
<dbReference type="PIRSF" id="PIRSF000903">
    <property type="entry name" value="B5n-ttraPtase_sm"/>
    <property type="match status" value="1"/>
</dbReference>
<dbReference type="NCBIfam" id="NF001204">
    <property type="entry name" value="PRK00166.1"/>
    <property type="match status" value="1"/>
</dbReference>
<evidence type="ECO:0000256" key="5">
    <source>
        <dbReference type="ARBA" id="ARBA00031248"/>
    </source>
</evidence>
<dbReference type="SUPFAM" id="SSF56300">
    <property type="entry name" value="Metallo-dependent phosphatases"/>
    <property type="match status" value="1"/>
</dbReference>
<dbReference type="InterPro" id="IPR004617">
    <property type="entry name" value="ApaH"/>
</dbReference>
<evidence type="ECO:0000256" key="7">
    <source>
        <dbReference type="ARBA" id="ARBA00033210"/>
    </source>
</evidence>
<protein>
    <recommendedName>
        <fullName evidence="3">bis(5'-nucleosyl)-tetraphosphatase (symmetrical)</fullName>
        <ecNumber evidence="3">3.6.1.41</ecNumber>
    </recommendedName>
    <alternativeName>
        <fullName evidence="6">Ap4A hydrolase</fullName>
    </alternativeName>
    <alternativeName>
        <fullName evidence="5">Diadenosine 5',5'''-P1,P4-tetraphosphate pyrophosphohydrolase</fullName>
    </alternativeName>
    <alternativeName>
        <fullName evidence="7">Diadenosine tetraphosphatase</fullName>
    </alternativeName>
</protein>
<dbReference type="GO" id="GO:0008803">
    <property type="term" value="F:bis(5'-nucleosyl)-tetraphosphatase (symmetrical) activity"/>
    <property type="evidence" value="ECO:0007669"/>
    <property type="project" value="UniProtKB-EC"/>
</dbReference>
<evidence type="ECO:0000256" key="2">
    <source>
        <dbReference type="ARBA" id="ARBA00005419"/>
    </source>
</evidence>
<evidence type="ECO:0000313" key="10">
    <source>
        <dbReference type="EMBL" id="QTH70829.1"/>
    </source>
</evidence>
<dbReference type="PANTHER" id="PTHR40942">
    <property type="match status" value="1"/>
</dbReference>
<dbReference type="EMBL" id="CP072133">
    <property type="protein sequence ID" value="QTH70829.1"/>
    <property type="molecule type" value="Genomic_DNA"/>
</dbReference>
<evidence type="ECO:0000256" key="8">
    <source>
        <dbReference type="ARBA" id="ARBA00049417"/>
    </source>
</evidence>
<dbReference type="Proteomes" id="UP000664904">
    <property type="component" value="Chromosome"/>
</dbReference>
<evidence type="ECO:0000256" key="3">
    <source>
        <dbReference type="ARBA" id="ARBA00012506"/>
    </source>
</evidence>
<keyword evidence="4 10" id="KW-0378">Hydrolase</keyword>
<feature type="domain" description="Calcineurin-like phosphoesterase" evidence="9">
    <location>
        <begin position="5"/>
        <end position="123"/>
    </location>
</feature>
<comment type="function">
    <text evidence="1">Hydrolyzes diadenosine 5',5'''-P1,P4-tetraphosphate to yield ADP.</text>
</comment>
<organism evidence="10 11">
    <name type="scientific">Pseudoalteromonas xiamenensis</name>
    <dbReference type="NCBI Taxonomy" id="882626"/>
    <lineage>
        <taxon>Bacteria</taxon>
        <taxon>Pseudomonadati</taxon>
        <taxon>Pseudomonadota</taxon>
        <taxon>Gammaproteobacteria</taxon>
        <taxon>Alteromonadales</taxon>
        <taxon>Pseudoalteromonadaceae</taxon>
        <taxon>Pseudoalteromonas</taxon>
    </lineage>
</organism>
<evidence type="ECO:0000259" key="9">
    <source>
        <dbReference type="Pfam" id="PF00149"/>
    </source>
</evidence>